<keyword evidence="4" id="KW-0521">NADP</keyword>
<dbReference type="InterPro" id="IPR014043">
    <property type="entry name" value="Acyl_transferase_dom"/>
</dbReference>
<dbReference type="PANTHER" id="PTHR43775">
    <property type="entry name" value="FATTY ACID SYNTHASE"/>
    <property type="match status" value="1"/>
</dbReference>
<dbReference type="PANTHER" id="PTHR43775:SF7">
    <property type="entry name" value="FATTY ACID SYNTHASE"/>
    <property type="match status" value="1"/>
</dbReference>
<dbReference type="SUPFAM" id="SSF52151">
    <property type="entry name" value="FabD/lysophospholipase-like"/>
    <property type="match status" value="1"/>
</dbReference>
<evidence type="ECO:0000259" key="9">
    <source>
        <dbReference type="SMART" id="SM00827"/>
    </source>
</evidence>
<organism evidence="10 11">
    <name type="scientific">Araneus ventricosus</name>
    <name type="common">Orbweaver spider</name>
    <name type="synonym">Epeira ventricosa</name>
    <dbReference type="NCBI Taxonomy" id="182803"/>
    <lineage>
        <taxon>Eukaryota</taxon>
        <taxon>Metazoa</taxon>
        <taxon>Ecdysozoa</taxon>
        <taxon>Arthropoda</taxon>
        <taxon>Chelicerata</taxon>
        <taxon>Arachnida</taxon>
        <taxon>Araneae</taxon>
        <taxon>Araneomorphae</taxon>
        <taxon>Entelegynae</taxon>
        <taxon>Araneoidea</taxon>
        <taxon>Araneidae</taxon>
        <taxon>Araneus</taxon>
    </lineage>
</organism>
<keyword evidence="1" id="KW-0596">Phosphopantetheine</keyword>
<reference evidence="10 11" key="1">
    <citation type="journal article" date="2019" name="Sci. Rep.">
        <title>Orb-weaving spider Araneus ventricosus genome elucidates the spidroin gene catalogue.</title>
        <authorList>
            <person name="Kono N."/>
            <person name="Nakamura H."/>
            <person name="Ohtoshi R."/>
            <person name="Moran D.A.P."/>
            <person name="Shinohara A."/>
            <person name="Yoshida Y."/>
            <person name="Fujiwara M."/>
            <person name="Mori M."/>
            <person name="Tomita M."/>
            <person name="Arakawa K."/>
        </authorList>
    </citation>
    <scope>NUCLEOTIDE SEQUENCE [LARGE SCALE GENOMIC DNA]</scope>
</reference>
<evidence type="ECO:0000256" key="5">
    <source>
        <dbReference type="ARBA" id="ARBA00023002"/>
    </source>
</evidence>
<evidence type="ECO:0000256" key="7">
    <source>
        <dbReference type="ARBA" id="ARBA00023160"/>
    </source>
</evidence>
<dbReference type="Gene3D" id="3.40.366.10">
    <property type="entry name" value="Malonyl-Coenzyme A Acyl Carrier Protein, domain 2"/>
    <property type="match status" value="1"/>
</dbReference>
<dbReference type="GO" id="GO:0004312">
    <property type="term" value="F:fatty acid synthase activity"/>
    <property type="evidence" value="ECO:0007669"/>
    <property type="project" value="TreeGrafter"/>
</dbReference>
<name>A0A4Y2HJ96_ARAVE</name>
<evidence type="ECO:0000313" key="11">
    <source>
        <dbReference type="Proteomes" id="UP000499080"/>
    </source>
</evidence>
<dbReference type="GO" id="GO:0016491">
    <property type="term" value="F:oxidoreductase activity"/>
    <property type="evidence" value="ECO:0007669"/>
    <property type="project" value="UniProtKB-KW"/>
</dbReference>
<comment type="caution">
    <text evidence="10">The sequence shown here is derived from an EMBL/GenBank/DDBJ whole genome shotgun (WGS) entry which is preliminary data.</text>
</comment>
<dbReference type="SMART" id="SM00827">
    <property type="entry name" value="PKS_AT"/>
    <property type="match status" value="1"/>
</dbReference>
<keyword evidence="6" id="KW-0443">Lipid metabolism</keyword>
<dbReference type="InterPro" id="IPR001227">
    <property type="entry name" value="Ac_transferase_dom_sf"/>
</dbReference>
<evidence type="ECO:0000256" key="1">
    <source>
        <dbReference type="ARBA" id="ARBA00022450"/>
    </source>
</evidence>
<dbReference type="EMBL" id="BGPR01001978">
    <property type="protein sequence ID" value="GBM65454.1"/>
    <property type="molecule type" value="Genomic_DNA"/>
</dbReference>
<dbReference type="GO" id="GO:0006633">
    <property type="term" value="P:fatty acid biosynthetic process"/>
    <property type="evidence" value="ECO:0007669"/>
    <property type="project" value="UniProtKB-KW"/>
</dbReference>
<evidence type="ECO:0000256" key="6">
    <source>
        <dbReference type="ARBA" id="ARBA00023098"/>
    </source>
</evidence>
<proteinExistence type="predicted"/>
<sequence>MVLAAYWRGKSIEDSNLETGAMALLGITWCRANKCCPKHIFPSCHNDEDSVTVSGPKYSVKEVPVDALIAKSVFVREVDRCGYAFHSQCVLSAVGKLQTSLGKVIHIHIPKPRTSRWISSCYPKQKWEEPSAKLVAAFYFVKSFASPVLFHEALHHIPKDVVVIEIVPHQLLQRVIGTDAEYEKQCG</sequence>
<evidence type="ECO:0000313" key="10">
    <source>
        <dbReference type="EMBL" id="GBM65454.1"/>
    </source>
</evidence>
<accession>A0A4Y2HJ96</accession>
<evidence type="ECO:0000256" key="2">
    <source>
        <dbReference type="ARBA" id="ARBA00022516"/>
    </source>
</evidence>
<protein>
    <submittedName>
        <fullName evidence="10">Fatty acid synthase</fullName>
    </submittedName>
</protein>
<evidence type="ECO:0000256" key="8">
    <source>
        <dbReference type="ARBA" id="ARBA00023268"/>
    </source>
</evidence>
<dbReference type="InterPro" id="IPR050091">
    <property type="entry name" value="PKS_NRPS_Biosynth_Enz"/>
</dbReference>
<evidence type="ECO:0000256" key="4">
    <source>
        <dbReference type="ARBA" id="ARBA00022857"/>
    </source>
</evidence>
<keyword evidence="11" id="KW-1185">Reference proteome</keyword>
<keyword evidence="3" id="KW-0276">Fatty acid metabolism</keyword>
<dbReference type="InterPro" id="IPR016035">
    <property type="entry name" value="Acyl_Trfase/lysoPLipase"/>
</dbReference>
<keyword evidence="7" id="KW-0275">Fatty acid biosynthesis</keyword>
<keyword evidence="5" id="KW-0560">Oxidoreductase</keyword>
<dbReference type="OrthoDB" id="10069075at2759"/>
<dbReference type="Pfam" id="PF00698">
    <property type="entry name" value="Acyl_transf_1"/>
    <property type="match status" value="1"/>
</dbReference>
<keyword evidence="2" id="KW-0444">Lipid biosynthesis</keyword>
<evidence type="ECO:0000256" key="3">
    <source>
        <dbReference type="ARBA" id="ARBA00022832"/>
    </source>
</evidence>
<dbReference type="AlphaFoldDB" id="A0A4Y2HJ96"/>
<keyword evidence="8" id="KW-0511">Multifunctional enzyme</keyword>
<dbReference type="Proteomes" id="UP000499080">
    <property type="component" value="Unassembled WGS sequence"/>
</dbReference>
<feature type="domain" description="Malonyl-CoA:ACP transacylase (MAT)" evidence="9">
    <location>
        <begin position="2"/>
        <end position="183"/>
    </location>
</feature>
<gene>
    <name evidence="10" type="primary">FASN_21</name>
    <name evidence="10" type="ORF">AVEN_71130_1</name>
</gene>